<feature type="transmembrane region" description="Helical" evidence="9">
    <location>
        <begin position="176"/>
        <end position="194"/>
    </location>
</feature>
<reference evidence="11 12" key="1">
    <citation type="submission" date="2017-12" db="EMBL/GenBank/DDBJ databases">
        <title>Phylogenetic diversity of female urinary microbiome.</title>
        <authorList>
            <person name="Thomas-White K."/>
            <person name="Wolfe A.J."/>
        </authorList>
    </citation>
    <scope>NUCLEOTIDE SEQUENCE [LARGE SCALE GENOMIC DNA]</scope>
    <source>
        <strain evidence="11 12">UMB0064</strain>
    </source>
</reference>
<evidence type="ECO:0000313" key="12">
    <source>
        <dbReference type="Proteomes" id="UP000242263"/>
    </source>
</evidence>
<dbReference type="Proteomes" id="UP000242263">
    <property type="component" value="Unassembled WGS sequence"/>
</dbReference>
<evidence type="ECO:0000256" key="4">
    <source>
        <dbReference type="ARBA" id="ARBA00022475"/>
    </source>
</evidence>
<evidence type="ECO:0000313" key="11">
    <source>
        <dbReference type="EMBL" id="PKZ15001.1"/>
    </source>
</evidence>
<feature type="transmembrane region" description="Helical" evidence="9">
    <location>
        <begin position="147"/>
        <end position="169"/>
    </location>
</feature>
<feature type="transmembrane region" description="Helical" evidence="9">
    <location>
        <begin position="31"/>
        <end position="53"/>
    </location>
</feature>
<evidence type="ECO:0000256" key="3">
    <source>
        <dbReference type="ARBA" id="ARBA00022448"/>
    </source>
</evidence>
<feature type="transmembrane region" description="Helical" evidence="9">
    <location>
        <begin position="241"/>
        <end position="261"/>
    </location>
</feature>
<accession>A0A2I1M4E5</accession>
<evidence type="ECO:0000256" key="6">
    <source>
        <dbReference type="ARBA" id="ARBA00022692"/>
    </source>
</evidence>
<keyword evidence="3 9" id="KW-0813">Transport</keyword>
<feature type="domain" description="ABC transmembrane type-2" evidence="10">
    <location>
        <begin position="33"/>
        <end position="264"/>
    </location>
</feature>
<evidence type="ECO:0000256" key="2">
    <source>
        <dbReference type="ARBA" id="ARBA00007783"/>
    </source>
</evidence>
<dbReference type="PANTHER" id="PTHR30413">
    <property type="entry name" value="INNER MEMBRANE TRANSPORT PERMEASE"/>
    <property type="match status" value="1"/>
</dbReference>
<dbReference type="PROSITE" id="PS51012">
    <property type="entry name" value="ABC_TM2"/>
    <property type="match status" value="1"/>
</dbReference>
<evidence type="ECO:0000259" key="10">
    <source>
        <dbReference type="PROSITE" id="PS51012"/>
    </source>
</evidence>
<dbReference type="GO" id="GO:0140359">
    <property type="term" value="F:ABC-type transporter activity"/>
    <property type="evidence" value="ECO:0007669"/>
    <property type="project" value="InterPro"/>
</dbReference>
<keyword evidence="5" id="KW-0997">Cell inner membrane</keyword>
<dbReference type="InterPro" id="IPR013525">
    <property type="entry name" value="ABC2_TM"/>
</dbReference>
<comment type="caution">
    <text evidence="11">The sequence shown here is derived from an EMBL/GenBank/DDBJ whole genome shotgun (WGS) entry which is preliminary data.</text>
</comment>
<gene>
    <name evidence="11" type="ORF">CYJ32_05760</name>
</gene>
<dbReference type="GO" id="GO:0005886">
    <property type="term" value="C:plasma membrane"/>
    <property type="evidence" value="ECO:0007669"/>
    <property type="project" value="UniProtKB-SubCell"/>
</dbReference>
<dbReference type="AlphaFoldDB" id="A0A2I1M4E5"/>
<proteinExistence type="inferred from homology"/>
<comment type="subcellular location">
    <subcellularLocation>
        <location evidence="1">Cell inner membrane</location>
        <topology evidence="1">Multi-pass membrane protein</topology>
    </subcellularLocation>
    <subcellularLocation>
        <location evidence="9">Cell membrane</location>
        <topology evidence="9">Multi-pass membrane protein</topology>
    </subcellularLocation>
</comment>
<organism evidence="11 12">
    <name type="scientific">Alloscardovia omnicolens</name>
    <dbReference type="NCBI Taxonomy" id="419015"/>
    <lineage>
        <taxon>Bacteria</taxon>
        <taxon>Bacillati</taxon>
        <taxon>Actinomycetota</taxon>
        <taxon>Actinomycetes</taxon>
        <taxon>Bifidobacteriales</taxon>
        <taxon>Bifidobacteriaceae</taxon>
        <taxon>Alloscardovia</taxon>
    </lineage>
</organism>
<evidence type="ECO:0000256" key="8">
    <source>
        <dbReference type="ARBA" id="ARBA00023136"/>
    </source>
</evidence>
<keyword evidence="7 9" id="KW-1133">Transmembrane helix</keyword>
<comment type="similarity">
    <text evidence="2 9">Belongs to the ABC-2 integral membrane protein family.</text>
</comment>
<dbReference type="GO" id="GO:0015920">
    <property type="term" value="P:lipopolysaccharide transport"/>
    <property type="evidence" value="ECO:0007669"/>
    <property type="project" value="TreeGrafter"/>
</dbReference>
<dbReference type="PANTHER" id="PTHR30413:SF8">
    <property type="entry name" value="TRANSPORT PERMEASE PROTEIN"/>
    <property type="match status" value="1"/>
</dbReference>
<keyword evidence="8 9" id="KW-0472">Membrane</keyword>
<evidence type="ECO:0000256" key="5">
    <source>
        <dbReference type="ARBA" id="ARBA00022519"/>
    </source>
</evidence>
<keyword evidence="4 9" id="KW-1003">Cell membrane</keyword>
<sequence length="272" mass="31204">MLKDLHNKYHYSFVVLRELVKTDFKLRYQGSFLGIAWSVVKPLMLFAVMYTVFVRFLKFTDGTPTFPVVLLLGNCLWSFFVESTGIGLRSIVDRGDLLRKIHFPNYIVVVSATIGALISLLINFVVVFIFCLFSPVTFTWRVLLTPIFVLELVMLSVGVSLILAALYVYFRDIAHIWEVIMQVLFYATPIIYPLSMVDRYSHTITKLMLMSPIAQVFQDIRHNFISPQYVPTVWTEIGNKGIAAIPMILSVAIFVFGIYIFKKNSQKFAEVL</sequence>
<protein>
    <recommendedName>
        <fullName evidence="9">Transport permease protein</fullName>
    </recommendedName>
</protein>
<name>A0A2I1M4E5_9BIFI</name>
<feature type="transmembrane region" description="Helical" evidence="9">
    <location>
        <begin position="65"/>
        <end position="85"/>
    </location>
</feature>
<dbReference type="InterPro" id="IPR047817">
    <property type="entry name" value="ABC2_TM_bact-type"/>
</dbReference>
<keyword evidence="6 9" id="KW-0812">Transmembrane</keyword>
<evidence type="ECO:0000256" key="1">
    <source>
        <dbReference type="ARBA" id="ARBA00004429"/>
    </source>
</evidence>
<evidence type="ECO:0000256" key="9">
    <source>
        <dbReference type="RuleBase" id="RU361157"/>
    </source>
</evidence>
<dbReference type="EMBL" id="PKGU01000003">
    <property type="protein sequence ID" value="PKZ15001.1"/>
    <property type="molecule type" value="Genomic_DNA"/>
</dbReference>
<feature type="transmembrane region" description="Helical" evidence="9">
    <location>
        <begin position="106"/>
        <end position="135"/>
    </location>
</feature>
<dbReference type="Pfam" id="PF01061">
    <property type="entry name" value="ABC2_membrane"/>
    <property type="match status" value="1"/>
</dbReference>
<evidence type="ECO:0000256" key="7">
    <source>
        <dbReference type="ARBA" id="ARBA00022989"/>
    </source>
</evidence>